<proteinExistence type="predicted"/>
<keyword evidence="3" id="KW-1185">Reference proteome</keyword>
<protein>
    <submittedName>
        <fullName evidence="2">Uncharacterized protein</fullName>
    </submittedName>
</protein>
<keyword evidence="1" id="KW-0472">Membrane</keyword>
<dbReference type="EMBL" id="CBTJ020000036">
    <property type="protein sequence ID" value="CDI02349.1"/>
    <property type="molecule type" value="Genomic_DNA"/>
</dbReference>
<gene>
    <name evidence="2" type="ORF">BN873_30013</name>
</gene>
<evidence type="ECO:0000256" key="1">
    <source>
        <dbReference type="SAM" id="Phobius"/>
    </source>
</evidence>
<organism evidence="2 3">
    <name type="scientific">Candidatus Competibacter denitrificans Run_A_D11</name>
    <dbReference type="NCBI Taxonomy" id="1400863"/>
    <lineage>
        <taxon>Bacteria</taxon>
        <taxon>Pseudomonadati</taxon>
        <taxon>Pseudomonadota</taxon>
        <taxon>Gammaproteobacteria</taxon>
        <taxon>Candidatus Competibacteraceae</taxon>
        <taxon>Candidatus Competibacter</taxon>
    </lineage>
</organism>
<reference evidence="2" key="1">
    <citation type="submission" date="2013-07" db="EMBL/GenBank/DDBJ databases">
        <authorList>
            <person name="McIlroy S."/>
        </authorList>
    </citation>
    <scope>NUCLEOTIDE SEQUENCE [LARGE SCALE GENOMIC DNA]</scope>
    <source>
        <strain evidence="2">Run_A_D11</strain>
    </source>
</reference>
<dbReference type="Proteomes" id="UP000035760">
    <property type="component" value="Unassembled WGS sequence"/>
</dbReference>
<dbReference type="AlphaFoldDB" id="W6M6T9"/>
<sequence>MITISWRWLFVILILFSAWWHWSHRELKHPPGSMAPNEPIQTNLLKKEALNQGKYKLDLLADYIIEARVLAKEIYHLDRESELAPVDLALGWGSMSDSSVIEKLAISQSNRAYRYRWDELPPRPPAEIASHSANVHLIPASPMLEKQIKKLRVGQVIRISGQLVEAYAADGWRWRSSLSRDDVGFGACELIRVESLEIR</sequence>
<comment type="caution">
    <text evidence="2">The sequence shown here is derived from an EMBL/GenBank/DDBJ whole genome shotgun (WGS) entry which is preliminary data.</text>
</comment>
<keyword evidence="1" id="KW-0812">Transmembrane</keyword>
<accession>W6M6T9</accession>
<evidence type="ECO:0000313" key="3">
    <source>
        <dbReference type="Proteomes" id="UP000035760"/>
    </source>
</evidence>
<feature type="transmembrane region" description="Helical" evidence="1">
    <location>
        <begin position="6"/>
        <end position="22"/>
    </location>
</feature>
<evidence type="ECO:0000313" key="2">
    <source>
        <dbReference type="EMBL" id="CDI02349.1"/>
    </source>
</evidence>
<name>W6M6T9_9GAMM</name>
<keyword evidence="1" id="KW-1133">Transmembrane helix</keyword>
<dbReference type="STRING" id="1400863.BN873_30013"/>
<dbReference type="RefSeq" id="WP_071244070.1">
    <property type="nucleotide sequence ID" value="NZ_CBTJ020000036.1"/>
</dbReference>
<reference evidence="2" key="2">
    <citation type="submission" date="2014-03" db="EMBL/GenBank/DDBJ databases">
        <title>Candidatus Competibacter-lineage genomes retrieved from metagenomes reveal functional metabolic diversity.</title>
        <authorList>
            <person name="McIlroy S.J."/>
            <person name="Albertsen M."/>
            <person name="Andresen E.K."/>
            <person name="Saunders A.M."/>
            <person name="Kristiansen R."/>
            <person name="Stokholm-Bjerregaard M."/>
            <person name="Nielsen K.L."/>
            <person name="Nielsen P.H."/>
        </authorList>
    </citation>
    <scope>NUCLEOTIDE SEQUENCE</scope>
    <source>
        <strain evidence="2">Run_A_D11</strain>
    </source>
</reference>